<reference evidence="3" key="1">
    <citation type="journal article" date="2019" name="Int. J. Syst. Evol. Microbiol.">
        <title>The Global Catalogue of Microorganisms (GCM) 10K type strain sequencing project: providing services to taxonomists for standard genome sequencing and annotation.</title>
        <authorList>
            <consortium name="The Broad Institute Genomics Platform"/>
            <consortium name="The Broad Institute Genome Sequencing Center for Infectious Disease"/>
            <person name="Wu L."/>
            <person name="Ma J."/>
        </authorList>
    </citation>
    <scope>NUCLEOTIDE SEQUENCE [LARGE SCALE GENOMIC DNA]</scope>
    <source>
        <strain evidence="3">JCM 9377</strain>
    </source>
</reference>
<accession>A0ABP6Q9Y6</accession>
<gene>
    <name evidence="2" type="ORF">GCM10010468_33070</name>
</gene>
<evidence type="ECO:0000256" key="1">
    <source>
        <dbReference type="SAM" id="MobiDB-lite"/>
    </source>
</evidence>
<name>A0ABP6Q9Y6_9ACTN</name>
<protein>
    <submittedName>
        <fullName evidence="2">Uncharacterized protein</fullName>
    </submittedName>
</protein>
<proteinExistence type="predicted"/>
<evidence type="ECO:0000313" key="3">
    <source>
        <dbReference type="Proteomes" id="UP001501237"/>
    </source>
</evidence>
<sequence>MLPDLFHGAGSGAGGIGRRRWGTGDGEGHRTEGSGEPTSHQMFRRVTRSIVVAR</sequence>
<dbReference type="EMBL" id="BAAAUV010000007">
    <property type="protein sequence ID" value="GAA3213229.1"/>
    <property type="molecule type" value="Genomic_DNA"/>
</dbReference>
<dbReference type="Proteomes" id="UP001501237">
    <property type="component" value="Unassembled WGS sequence"/>
</dbReference>
<keyword evidence="3" id="KW-1185">Reference proteome</keyword>
<organism evidence="2 3">
    <name type="scientific">Actinocorallia longicatena</name>
    <dbReference type="NCBI Taxonomy" id="111803"/>
    <lineage>
        <taxon>Bacteria</taxon>
        <taxon>Bacillati</taxon>
        <taxon>Actinomycetota</taxon>
        <taxon>Actinomycetes</taxon>
        <taxon>Streptosporangiales</taxon>
        <taxon>Thermomonosporaceae</taxon>
        <taxon>Actinocorallia</taxon>
    </lineage>
</organism>
<evidence type="ECO:0000313" key="2">
    <source>
        <dbReference type="EMBL" id="GAA3213229.1"/>
    </source>
</evidence>
<comment type="caution">
    <text evidence="2">The sequence shown here is derived from an EMBL/GenBank/DDBJ whole genome shotgun (WGS) entry which is preliminary data.</text>
</comment>
<feature type="region of interest" description="Disordered" evidence="1">
    <location>
        <begin position="1"/>
        <end position="54"/>
    </location>
</feature>